<dbReference type="Pfam" id="PF00501">
    <property type="entry name" value="AMP-binding"/>
    <property type="match status" value="1"/>
</dbReference>
<dbReference type="InterPro" id="IPR042099">
    <property type="entry name" value="ANL_N_sf"/>
</dbReference>
<accession>A0A317W8K7</accession>
<dbReference type="RefSeq" id="XP_025399326.1">
    <property type="nucleotide sequence ID" value="XM_025548044.1"/>
</dbReference>
<dbReference type="InterPro" id="IPR051414">
    <property type="entry name" value="Adenylate-forming_Reductase"/>
</dbReference>
<dbReference type="VEuPathDB" id="FungiDB:BO70DRAFT_429155"/>
<dbReference type="EMBL" id="MSFL01000012">
    <property type="protein sequence ID" value="PWY82061.1"/>
    <property type="molecule type" value="Genomic_DNA"/>
</dbReference>
<evidence type="ECO:0000256" key="3">
    <source>
        <dbReference type="SAM" id="MobiDB-lite"/>
    </source>
</evidence>
<reference evidence="6 7" key="1">
    <citation type="submission" date="2016-12" db="EMBL/GenBank/DDBJ databases">
        <title>The genomes of Aspergillus section Nigri reveals drivers in fungal speciation.</title>
        <authorList>
            <consortium name="DOE Joint Genome Institute"/>
            <person name="Vesth T.C."/>
            <person name="Nybo J."/>
            <person name="Theobald S."/>
            <person name="Brandl J."/>
            <person name="Frisvad J.C."/>
            <person name="Nielsen K.F."/>
            <person name="Lyhne E.K."/>
            <person name="Kogle M.E."/>
            <person name="Kuo A."/>
            <person name="Riley R."/>
            <person name="Clum A."/>
            <person name="Nolan M."/>
            <person name="Lipzen A."/>
            <person name="Salamov A."/>
            <person name="Henrissat B."/>
            <person name="Wiebenga A."/>
            <person name="De Vries R.P."/>
            <person name="Grigoriev I.V."/>
            <person name="Mortensen U.H."/>
            <person name="Andersen M.R."/>
            <person name="Baker S.E."/>
        </authorList>
    </citation>
    <scope>NUCLEOTIDE SEQUENCE [LARGE SCALE GENOMIC DNA]</scope>
    <source>
        <strain evidence="6 7">CBS 117.55</strain>
    </source>
</reference>
<evidence type="ECO:0000259" key="4">
    <source>
        <dbReference type="Pfam" id="PF00501"/>
    </source>
</evidence>
<evidence type="ECO:0000313" key="7">
    <source>
        <dbReference type="Proteomes" id="UP000247233"/>
    </source>
</evidence>
<feature type="region of interest" description="Disordered" evidence="3">
    <location>
        <begin position="453"/>
        <end position="502"/>
    </location>
</feature>
<dbReference type="Pfam" id="PF23562">
    <property type="entry name" value="AMP-binding_C_3"/>
    <property type="match status" value="1"/>
</dbReference>
<keyword evidence="1" id="KW-0596">Phosphopantetheine</keyword>
<dbReference type="SUPFAM" id="SSF56801">
    <property type="entry name" value="Acetyl-CoA synthetase-like"/>
    <property type="match status" value="1"/>
</dbReference>
<dbReference type="Proteomes" id="UP000247233">
    <property type="component" value="Unassembled WGS sequence"/>
</dbReference>
<dbReference type="InterPro" id="IPR000873">
    <property type="entry name" value="AMP-dep_synth/lig_dom"/>
</dbReference>
<feature type="compositionally biased region" description="Basic residues" evidence="3">
    <location>
        <begin position="457"/>
        <end position="480"/>
    </location>
</feature>
<gene>
    <name evidence="6" type="ORF">BO70DRAFT_429155</name>
</gene>
<dbReference type="SUPFAM" id="SSF51735">
    <property type="entry name" value="NAD(P)-binding Rossmann-fold domains"/>
    <property type="match status" value="1"/>
</dbReference>
<name>A0A317W8K7_9EURO</name>
<dbReference type="OrthoDB" id="429813at2759"/>
<feature type="compositionally biased region" description="Acidic residues" evidence="3">
    <location>
        <begin position="879"/>
        <end position="888"/>
    </location>
</feature>
<evidence type="ECO:0000256" key="2">
    <source>
        <dbReference type="ARBA" id="ARBA00022553"/>
    </source>
</evidence>
<keyword evidence="7" id="KW-1185">Reference proteome</keyword>
<protein>
    <submittedName>
        <fullName evidence="6">Acetyl-CoA synthetase-like protein</fullName>
    </submittedName>
</protein>
<dbReference type="GeneID" id="37070281"/>
<organism evidence="6 7">
    <name type="scientific">Aspergillus heteromorphus CBS 117.55</name>
    <dbReference type="NCBI Taxonomy" id="1448321"/>
    <lineage>
        <taxon>Eukaryota</taxon>
        <taxon>Fungi</taxon>
        <taxon>Dikarya</taxon>
        <taxon>Ascomycota</taxon>
        <taxon>Pezizomycotina</taxon>
        <taxon>Eurotiomycetes</taxon>
        <taxon>Eurotiomycetidae</taxon>
        <taxon>Eurotiales</taxon>
        <taxon>Aspergillaceae</taxon>
        <taxon>Aspergillus</taxon>
        <taxon>Aspergillus subgen. Circumdati</taxon>
    </lineage>
</organism>
<dbReference type="PANTHER" id="PTHR43439:SF2">
    <property type="entry name" value="ENZYME, PUTATIVE (JCVI)-RELATED"/>
    <property type="match status" value="1"/>
</dbReference>
<dbReference type="InterPro" id="IPR020845">
    <property type="entry name" value="AMP-binding_CS"/>
</dbReference>
<sequence>MANIDPRGVLFPAYVDQVAEAQPEAIYAEFPNHPLSYDYGFRKITYRDLANAINGVAKWLIETLGPGQDEVLAYFGPTDVRYPALVFGALKAGYVMYLPSPRNSPAAHRHLLQTLNCTKLLVTTPRPPPVAGIIAAAPLDVFELPGVNDLLGTTHPHIPFTKTYPAAADERCVIVHTSGSTGIPKPIIWTHESIMRYYNMAGLAAPEGDFNQCDLTQGKRQFLCLPAFHSGGLASLSFMAVPSGMTSVCPISGIPTAAGMVAALKKTPFDVALVPPSVILELAAAPDLLDYVSQHMSHLGYCGGDLPQAVGELVASRIPLINHYGASEMGMLHLIQSPHRDPLTDWGYVQVHPGLGIEFRPTTATESELVMVHRPELTSFQMPPTIFPGIEEYHSQDLFVRHPDPAKADLWRWSARLDDIITFLNGEKTNPISMEQHIVASNPDVSVALPSPEPPAARRRHRAAVAQHRGRQRRVPGPRPHHQDAHPVHQPGQALPRSGKGTAQRAATLALYAPELDALYADADTLTVRDGPSTGPGPVDDPAAISAFIETSLLAVTGWTPDALSAESFFHSGLDSLQILTLSRTLRNGLQLPEIIPNLIYRHPNCNPNSNPPLLLLLLPSPSQPQTIILTGSTGTLGSYLLAALLNNPNISHIHCLNRNPSACSIQQSQALKFHLPALSPSDPRLTFHTTDLTRPDLGLSPSTLQTLRTTTTTLIHNAWTVNWLLPLQFFKPLLTATLNLLNFCADAPSSPHFFFLSTVGSVTPSTSPSIPEQIVTTTLPAANAYSNSKYIAEHLIASATARSPSLRASIARVGQVAGAVRAPGLWSRTEWFPSLVRSAAHLRALPDSLGPMSNLDWVPIDLLADVLVELAVSPVPSAEEEEEEEEGSEGKGNLNVYHPHNTHKVQWTTLLPTIASALPDPESSSSPMETIPLAEWRARVAADVAKTAGDAPDNLQIVLERNPAAKLADFWSVLEGVGAEGSVMVFETERTQRVSGLLGGVEGVKGGWVEKWVGEWFA</sequence>
<dbReference type="Pfam" id="PF07993">
    <property type="entry name" value="NAD_binding_4"/>
    <property type="match status" value="1"/>
</dbReference>
<evidence type="ECO:0000313" key="6">
    <source>
        <dbReference type="EMBL" id="PWY82061.1"/>
    </source>
</evidence>
<proteinExistence type="predicted"/>
<dbReference type="InterPro" id="IPR013120">
    <property type="entry name" value="FAR_NAD-bd"/>
</dbReference>
<dbReference type="PROSITE" id="PS00455">
    <property type="entry name" value="AMP_BINDING"/>
    <property type="match status" value="1"/>
</dbReference>
<keyword evidence="2" id="KW-0597">Phosphoprotein</keyword>
<comment type="caution">
    <text evidence="6">The sequence shown here is derived from an EMBL/GenBank/DDBJ whole genome shotgun (WGS) entry which is preliminary data.</text>
</comment>
<evidence type="ECO:0000256" key="1">
    <source>
        <dbReference type="ARBA" id="ARBA00022450"/>
    </source>
</evidence>
<dbReference type="InterPro" id="IPR036291">
    <property type="entry name" value="NAD(P)-bd_dom_sf"/>
</dbReference>
<dbReference type="STRING" id="1448321.A0A317W8K7"/>
<evidence type="ECO:0000259" key="5">
    <source>
        <dbReference type="Pfam" id="PF07993"/>
    </source>
</evidence>
<dbReference type="AlphaFoldDB" id="A0A317W8K7"/>
<feature type="domain" description="AMP-dependent synthetase/ligase" evidence="4">
    <location>
        <begin position="28"/>
        <end position="337"/>
    </location>
</feature>
<dbReference type="Gene3D" id="3.40.50.720">
    <property type="entry name" value="NAD(P)-binding Rossmann-like Domain"/>
    <property type="match status" value="1"/>
</dbReference>
<dbReference type="Gene3D" id="3.40.50.12780">
    <property type="entry name" value="N-terminal domain of ligase-like"/>
    <property type="match status" value="1"/>
</dbReference>
<feature type="region of interest" description="Disordered" evidence="3">
    <location>
        <begin position="876"/>
        <end position="895"/>
    </location>
</feature>
<dbReference type="PANTHER" id="PTHR43439">
    <property type="entry name" value="PHENYLACETATE-COENZYME A LIGASE"/>
    <property type="match status" value="1"/>
</dbReference>
<feature type="domain" description="Thioester reductase (TE)" evidence="5">
    <location>
        <begin position="630"/>
        <end position="867"/>
    </location>
</feature>